<keyword evidence="7" id="KW-1185">Reference proteome</keyword>
<dbReference type="Gene3D" id="1.20.120.1490">
    <property type="match status" value="1"/>
</dbReference>
<comment type="subcellular location">
    <subcellularLocation>
        <location evidence="1">Periplasm</location>
    </subcellularLocation>
</comment>
<dbReference type="PANTHER" id="PTHR38102:SF1">
    <property type="entry name" value="PERIPLASMIC CHAPERONE SPY"/>
    <property type="match status" value="1"/>
</dbReference>
<dbReference type="CDD" id="cd09916">
    <property type="entry name" value="CpxP_like"/>
    <property type="match status" value="1"/>
</dbReference>
<dbReference type="RefSeq" id="WP_006872898.1">
    <property type="nucleotide sequence ID" value="NZ_JH413850.1"/>
</dbReference>
<dbReference type="Pfam" id="PF07813">
    <property type="entry name" value="LTXXQ"/>
    <property type="match status" value="1"/>
</dbReference>
<gene>
    <name evidence="6" type="ORF">LDG_9042</name>
</gene>
<sequence>MKKLIWLATFTLAFILGQPSFASCDKDQKHCSTHQRLDKLATELELTPEQKEKIKTYKEQARASMKENYAQLRALRGQISALIKSDKIDEAKLDDLVAQVNKIKGAMLKSRIMIQHELYSLLTDKQKAKYQQLKQQWEDKHKD</sequence>
<dbReference type="InterPro" id="IPR012899">
    <property type="entry name" value="LTXXQ"/>
</dbReference>
<dbReference type="PIRSF" id="PIRSF034445">
    <property type="entry name" value="CpxP_Spy"/>
    <property type="match status" value="1"/>
</dbReference>
<name>G9EUP4_9GAMM</name>
<dbReference type="GO" id="GO:0051082">
    <property type="term" value="F:unfolded protein binding"/>
    <property type="evidence" value="ECO:0007669"/>
    <property type="project" value="TreeGrafter"/>
</dbReference>
<feature type="signal peptide" evidence="5">
    <location>
        <begin position="1"/>
        <end position="22"/>
    </location>
</feature>
<reference evidence="6 7" key="1">
    <citation type="journal article" date="2011" name="BMC Genomics">
        <title>Insight into cross-talk between intra-amoebal pathogens.</title>
        <authorList>
            <person name="Gimenez G."/>
            <person name="Bertelli C."/>
            <person name="Moliner C."/>
            <person name="Robert C."/>
            <person name="Raoult D."/>
            <person name="Fournier P.E."/>
            <person name="Greub G."/>
        </authorList>
    </citation>
    <scope>NUCLEOTIDE SEQUENCE [LARGE SCALE GENOMIC DNA]</scope>
    <source>
        <strain evidence="6 7">LLAP12</strain>
    </source>
</reference>
<evidence type="ECO:0000256" key="2">
    <source>
        <dbReference type="ARBA" id="ARBA00008441"/>
    </source>
</evidence>
<dbReference type="PANTHER" id="PTHR38102">
    <property type="entry name" value="PERIPLASMIC CHAPERONE SPY"/>
    <property type="match status" value="1"/>
</dbReference>
<dbReference type="HOGENOM" id="CLU_149972_0_0_6"/>
<dbReference type="STRING" id="658187.LDG_9042"/>
<evidence type="ECO:0008006" key="8">
    <source>
        <dbReference type="Google" id="ProtNLM"/>
    </source>
</evidence>
<organism evidence="6 7">
    <name type="scientific">Legionella drancourtii LLAP12</name>
    <dbReference type="NCBI Taxonomy" id="658187"/>
    <lineage>
        <taxon>Bacteria</taxon>
        <taxon>Pseudomonadati</taxon>
        <taxon>Pseudomonadota</taxon>
        <taxon>Gammaproteobacteria</taxon>
        <taxon>Legionellales</taxon>
        <taxon>Legionellaceae</taxon>
        <taxon>Legionella</taxon>
    </lineage>
</organism>
<evidence type="ECO:0000256" key="1">
    <source>
        <dbReference type="ARBA" id="ARBA00004418"/>
    </source>
</evidence>
<dbReference type="GO" id="GO:0030288">
    <property type="term" value="C:outer membrane-bounded periplasmic space"/>
    <property type="evidence" value="ECO:0007669"/>
    <property type="project" value="TreeGrafter"/>
</dbReference>
<dbReference type="Proteomes" id="UP000002770">
    <property type="component" value="Unassembled WGS sequence"/>
</dbReference>
<evidence type="ECO:0000256" key="4">
    <source>
        <dbReference type="ARBA" id="ARBA00022764"/>
    </source>
</evidence>
<protein>
    <recommendedName>
        <fullName evidence="8">Envelope stress induced periplasmic protein</fullName>
    </recommendedName>
</protein>
<keyword evidence="4" id="KW-0574">Periplasm</keyword>
<dbReference type="eggNOG" id="COG3678">
    <property type="taxonomic scope" value="Bacteria"/>
</dbReference>
<proteinExistence type="inferred from homology"/>
<evidence type="ECO:0000256" key="5">
    <source>
        <dbReference type="SAM" id="SignalP"/>
    </source>
</evidence>
<dbReference type="PROSITE" id="PS51257">
    <property type="entry name" value="PROKAR_LIPOPROTEIN"/>
    <property type="match status" value="1"/>
</dbReference>
<evidence type="ECO:0000256" key="3">
    <source>
        <dbReference type="ARBA" id="ARBA00022729"/>
    </source>
</evidence>
<dbReference type="AlphaFoldDB" id="G9EUP4"/>
<accession>G9EUP4</accession>
<comment type="similarity">
    <text evidence="2">Belongs to the CpxP/Spy family.</text>
</comment>
<dbReference type="InParanoid" id="G9EUP4"/>
<dbReference type="FunCoup" id="G9EUP4">
    <property type="interactions" value="39"/>
</dbReference>
<feature type="chain" id="PRO_5003521346" description="Envelope stress induced periplasmic protein" evidence="5">
    <location>
        <begin position="23"/>
        <end position="143"/>
    </location>
</feature>
<evidence type="ECO:0000313" key="7">
    <source>
        <dbReference type="Proteomes" id="UP000002770"/>
    </source>
</evidence>
<dbReference type="EMBL" id="JH413850">
    <property type="protein sequence ID" value="EHL29044.1"/>
    <property type="molecule type" value="Genomic_DNA"/>
</dbReference>
<evidence type="ECO:0000313" key="6">
    <source>
        <dbReference type="EMBL" id="EHL29044.1"/>
    </source>
</evidence>
<keyword evidence="3 5" id="KW-0732">Signal</keyword>
<dbReference type="InterPro" id="IPR052211">
    <property type="entry name" value="Cpx_auxiliary_protein"/>
</dbReference>